<dbReference type="PROSITE" id="PS00662">
    <property type="entry name" value="T2SP_E"/>
    <property type="match status" value="1"/>
</dbReference>
<keyword evidence="2" id="KW-0547">Nucleotide-binding</keyword>
<feature type="transmembrane region" description="Helical" evidence="4">
    <location>
        <begin position="74"/>
        <end position="93"/>
    </location>
</feature>
<accession>A0A518AYU0</accession>
<feature type="transmembrane region" description="Helical" evidence="4">
    <location>
        <begin position="99"/>
        <end position="119"/>
    </location>
</feature>
<evidence type="ECO:0000256" key="3">
    <source>
        <dbReference type="ARBA" id="ARBA00022840"/>
    </source>
</evidence>
<dbReference type="Proteomes" id="UP000317093">
    <property type="component" value="Chromosome"/>
</dbReference>
<evidence type="ECO:0000313" key="7">
    <source>
        <dbReference type="EMBL" id="QDU59894.1"/>
    </source>
</evidence>
<evidence type="ECO:0000256" key="1">
    <source>
        <dbReference type="ARBA" id="ARBA00006611"/>
    </source>
</evidence>
<protein>
    <submittedName>
        <fullName evidence="7">Type II secretion system protein E</fullName>
    </submittedName>
</protein>
<dbReference type="Pfam" id="PF00437">
    <property type="entry name" value="T2SSE"/>
    <property type="match status" value="1"/>
</dbReference>
<feature type="signal peptide" evidence="5">
    <location>
        <begin position="1"/>
        <end position="22"/>
    </location>
</feature>
<evidence type="ECO:0000256" key="2">
    <source>
        <dbReference type="ARBA" id="ARBA00022741"/>
    </source>
</evidence>
<evidence type="ECO:0000256" key="5">
    <source>
        <dbReference type="SAM" id="SignalP"/>
    </source>
</evidence>
<dbReference type="PANTHER" id="PTHR30258">
    <property type="entry name" value="TYPE II SECRETION SYSTEM PROTEIN GSPE-RELATED"/>
    <property type="match status" value="1"/>
</dbReference>
<gene>
    <name evidence="7" type="primary">epsE</name>
    <name evidence="7" type="ORF">Pan216_07270</name>
</gene>
<dbReference type="KEGG" id="knv:Pan216_07270"/>
<evidence type="ECO:0000256" key="4">
    <source>
        <dbReference type="SAM" id="Phobius"/>
    </source>
</evidence>
<reference evidence="7 8" key="1">
    <citation type="submission" date="2019-02" db="EMBL/GenBank/DDBJ databases">
        <title>Deep-cultivation of Planctomycetes and their phenomic and genomic characterization uncovers novel biology.</title>
        <authorList>
            <person name="Wiegand S."/>
            <person name="Jogler M."/>
            <person name="Boedeker C."/>
            <person name="Pinto D."/>
            <person name="Vollmers J."/>
            <person name="Rivas-Marin E."/>
            <person name="Kohn T."/>
            <person name="Peeters S.H."/>
            <person name="Heuer A."/>
            <person name="Rast P."/>
            <person name="Oberbeckmann S."/>
            <person name="Bunk B."/>
            <person name="Jeske O."/>
            <person name="Meyerdierks A."/>
            <person name="Storesund J.E."/>
            <person name="Kallscheuer N."/>
            <person name="Luecker S."/>
            <person name="Lage O.M."/>
            <person name="Pohl T."/>
            <person name="Merkel B.J."/>
            <person name="Hornburger P."/>
            <person name="Mueller R.-W."/>
            <person name="Bruemmer F."/>
            <person name="Labrenz M."/>
            <person name="Spormann A.M."/>
            <person name="Op den Camp H."/>
            <person name="Overmann J."/>
            <person name="Amann R."/>
            <person name="Jetten M.S.M."/>
            <person name="Mascher T."/>
            <person name="Medema M.H."/>
            <person name="Devos D.P."/>
            <person name="Kaster A.-K."/>
            <person name="Ovreas L."/>
            <person name="Rohde M."/>
            <person name="Galperin M.Y."/>
            <person name="Jogler C."/>
        </authorList>
    </citation>
    <scope>NUCLEOTIDE SEQUENCE [LARGE SCALE GENOMIC DNA]</scope>
    <source>
        <strain evidence="7 8">Pan216</strain>
    </source>
</reference>
<dbReference type="PANTHER" id="PTHR30258:SF2">
    <property type="entry name" value="COMG OPERON PROTEIN 1"/>
    <property type="match status" value="1"/>
</dbReference>
<name>A0A518AYU0_9BACT</name>
<keyword evidence="8" id="KW-1185">Reference proteome</keyword>
<sequence precursor="true">MKRLLPVWLAVAMAGLTGTALAGGPLALLAQVPRGSGFTLNYITLIVAIALFLGWTALSHWVNEDAQSIRADAGLWNSAVLFLGLVGVLQFFIVENFVASIGIYVAFVLGPVVAFVYIAHNPNVADNRKLLTPEHFERLAARFGMRFDKDDVGEEELQLTFVAKTSTGRREDAVSKAEGSRGYGSAKELMYDAIQSRVTDIHLEPSGEQLSVRYRIDGILHAAEPFDRPTGDALLNVYKVLGAMDITERRKPQDGSFGVILGEDKEYDIRVATSGSSHGEKMVLRILDGSQDMLKLERVGLNKKLRERMSEIIEQPHGMVLCCGPTGAGKSTTLYACLNTLDRYMHNVITIEDPIEYRLDAITQIEINTKAGQTFAGSLRSILRQDPDVILVGEIRDAETATIACQAAQTGHLVFSSVHANDAVTTVFRLLDLGVDSSNLATALSAVIAQRLVRVLCKKCRQPYVPSPELLSKLGIKSSAGIEAFHRAQKGGCEHCSTTGYFGRTGIFELLTVSEPMRDMIRDRTSLKELKTEARRNGLELMRNYGIRLVARGVTSVEELKRVAT</sequence>
<keyword evidence="5" id="KW-0732">Signal</keyword>
<evidence type="ECO:0000313" key="8">
    <source>
        <dbReference type="Proteomes" id="UP000317093"/>
    </source>
</evidence>
<dbReference type="SUPFAM" id="SSF52540">
    <property type="entry name" value="P-loop containing nucleoside triphosphate hydrolases"/>
    <property type="match status" value="1"/>
</dbReference>
<proteinExistence type="inferred from homology"/>
<dbReference type="EMBL" id="CP036279">
    <property type="protein sequence ID" value="QDU59894.1"/>
    <property type="molecule type" value="Genomic_DNA"/>
</dbReference>
<dbReference type="CDD" id="cd01129">
    <property type="entry name" value="PulE-GspE-like"/>
    <property type="match status" value="1"/>
</dbReference>
<dbReference type="GO" id="GO:0005524">
    <property type="term" value="F:ATP binding"/>
    <property type="evidence" value="ECO:0007669"/>
    <property type="project" value="UniProtKB-KW"/>
</dbReference>
<comment type="similarity">
    <text evidence="1">Belongs to the GSP E family.</text>
</comment>
<dbReference type="InterPro" id="IPR001482">
    <property type="entry name" value="T2SS/T4SS_dom"/>
</dbReference>
<keyword evidence="3" id="KW-0067">ATP-binding</keyword>
<feature type="domain" description="Bacterial type II secretion system protein E" evidence="6">
    <location>
        <begin position="383"/>
        <end position="397"/>
    </location>
</feature>
<evidence type="ECO:0000259" key="6">
    <source>
        <dbReference type="PROSITE" id="PS00662"/>
    </source>
</evidence>
<organism evidence="7 8">
    <name type="scientific">Kolteria novifilia</name>
    <dbReference type="NCBI Taxonomy" id="2527975"/>
    <lineage>
        <taxon>Bacteria</taxon>
        <taxon>Pseudomonadati</taxon>
        <taxon>Planctomycetota</taxon>
        <taxon>Planctomycetia</taxon>
        <taxon>Kolteriales</taxon>
        <taxon>Kolteriaceae</taxon>
        <taxon>Kolteria</taxon>
    </lineage>
</organism>
<dbReference type="InterPro" id="IPR027417">
    <property type="entry name" value="P-loop_NTPase"/>
</dbReference>
<dbReference type="GO" id="GO:0005886">
    <property type="term" value="C:plasma membrane"/>
    <property type="evidence" value="ECO:0007669"/>
    <property type="project" value="TreeGrafter"/>
</dbReference>
<dbReference type="GO" id="GO:0016887">
    <property type="term" value="F:ATP hydrolysis activity"/>
    <property type="evidence" value="ECO:0007669"/>
    <property type="project" value="TreeGrafter"/>
</dbReference>
<keyword evidence="4" id="KW-1133">Transmembrane helix</keyword>
<dbReference type="Gene3D" id="3.40.50.300">
    <property type="entry name" value="P-loop containing nucleotide triphosphate hydrolases"/>
    <property type="match status" value="1"/>
</dbReference>
<keyword evidence="4" id="KW-0812">Transmembrane</keyword>
<dbReference type="OrthoDB" id="244550at2"/>
<feature type="chain" id="PRO_5022046025" evidence="5">
    <location>
        <begin position="23"/>
        <end position="565"/>
    </location>
</feature>
<dbReference type="AlphaFoldDB" id="A0A518AYU0"/>
<dbReference type="RefSeq" id="WP_145254897.1">
    <property type="nucleotide sequence ID" value="NZ_CP036279.1"/>
</dbReference>
<feature type="transmembrane region" description="Helical" evidence="4">
    <location>
        <begin position="40"/>
        <end position="62"/>
    </location>
</feature>
<dbReference type="Gene3D" id="3.30.450.90">
    <property type="match status" value="1"/>
</dbReference>
<keyword evidence="4" id="KW-0472">Membrane</keyword>